<organism evidence="2">
    <name type="scientific">Dichelobacter nodosus</name>
    <name type="common">Bacteroides nodosus</name>
    <dbReference type="NCBI Taxonomy" id="870"/>
    <lineage>
        <taxon>Bacteria</taxon>
        <taxon>Pseudomonadati</taxon>
        <taxon>Pseudomonadota</taxon>
        <taxon>Gammaproteobacteria</taxon>
        <taxon>Cardiobacteriales</taxon>
        <taxon>Cardiobacteriaceae</taxon>
        <taxon>Dichelobacter</taxon>
    </lineage>
</organism>
<sequence length="118" mass="13403">MSISRETFDPTKNYKRIRYHQDRDLLDSELNEQQDIINLERRKIADILFKEGSIIMGLEVSAAANVLTLAPGVVYIDGHLEQVSGATLTYDPATTSGADYVYVELLKYNYGYTPRTRP</sequence>
<accession>O86172</accession>
<dbReference type="InterPro" id="IPR032096">
    <property type="entry name" value="DUF4815"/>
</dbReference>
<protein>
    <submittedName>
        <fullName evidence="2">VrlA</fullName>
    </submittedName>
</protein>
<dbReference type="Pfam" id="PF16075">
    <property type="entry name" value="DUF4815"/>
    <property type="match status" value="1"/>
</dbReference>
<dbReference type="EMBL" id="U20246">
    <property type="protein sequence ID" value="AAC33389.1"/>
    <property type="molecule type" value="Genomic_DNA"/>
</dbReference>
<evidence type="ECO:0000259" key="1">
    <source>
        <dbReference type="Pfam" id="PF16075"/>
    </source>
</evidence>
<reference evidence="2" key="2">
    <citation type="journal article" date="1999" name="Infect. Immun.">
        <title>Complete nucleotide sequence of the 27-kilobase virulence related locus (vrl) of Dichelobacter nodosus: evidence for extrachromosomal origin.</title>
        <authorList>
            <person name="Billington S.J."/>
            <person name="Huggins A.S."/>
            <person name="Johanesen P.A."/>
            <person name="Crellin P.K."/>
            <person name="Cheung J.K."/>
            <person name="Katz M.E."/>
            <person name="Wright C.L."/>
            <person name="Haring V."/>
            <person name="Rood J.I."/>
        </authorList>
    </citation>
    <scope>NUCLEOTIDE SEQUENCE</scope>
    <source>
        <strain evidence="2">A198</strain>
    </source>
</reference>
<proteinExistence type="predicted"/>
<reference evidence="2" key="1">
    <citation type="journal article" date="1995" name="Microbiology">
        <title>Delineation of the virulence-related locus (vrl) of Dichelobacter nodosus.</title>
        <authorList>
            <person name="Haring V."/>
            <person name="Billington S.J."/>
            <person name="Wright C.L."/>
            <person name="Huggins A.S."/>
            <person name="Katz M.E."/>
            <person name="Rood J.I."/>
        </authorList>
    </citation>
    <scope>NUCLEOTIDE SEQUENCE</scope>
    <source>
        <strain evidence="2">A198</strain>
    </source>
</reference>
<name>O86172_DICNO</name>
<dbReference type="AlphaFoldDB" id="O86172"/>
<evidence type="ECO:0000313" key="2">
    <source>
        <dbReference type="EMBL" id="AAC33389.1"/>
    </source>
</evidence>
<feature type="domain" description="DUF4815" evidence="1">
    <location>
        <begin position="7"/>
        <end position="105"/>
    </location>
</feature>
<dbReference type="PIR" id="T17380">
    <property type="entry name" value="T17380"/>
</dbReference>
<dbReference type="RefSeq" id="WP_200902124.1">
    <property type="nucleotide sequence ID" value="NZ_CBCRUT010000006.1"/>
</dbReference>